<gene>
    <name evidence="1" type="ORF">DY000_02018305</name>
</gene>
<evidence type="ECO:0000313" key="2">
    <source>
        <dbReference type="Proteomes" id="UP000266723"/>
    </source>
</evidence>
<accession>A0ABQ7D979</accession>
<proteinExistence type="predicted"/>
<sequence length="116" mass="13394">MLWYAFCLIIGAAIRLFPIFGAFVCILPDHWICNSAVFCLWKRWPKPFSILWQMMLSMEVSRCEVRCEVIYKERRKGIPEGCIAIKVEVTKKDLLVGVVVINVNDGNRKDDKQQGS</sequence>
<dbReference type="Proteomes" id="UP000266723">
    <property type="component" value="Unassembled WGS sequence"/>
</dbReference>
<organism evidence="1 2">
    <name type="scientific">Brassica cretica</name>
    <name type="common">Mustard</name>
    <dbReference type="NCBI Taxonomy" id="69181"/>
    <lineage>
        <taxon>Eukaryota</taxon>
        <taxon>Viridiplantae</taxon>
        <taxon>Streptophyta</taxon>
        <taxon>Embryophyta</taxon>
        <taxon>Tracheophyta</taxon>
        <taxon>Spermatophyta</taxon>
        <taxon>Magnoliopsida</taxon>
        <taxon>eudicotyledons</taxon>
        <taxon>Gunneridae</taxon>
        <taxon>Pentapetalae</taxon>
        <taxon>rosids</taxon>
        <taxon>malvids</taxon>
        <taxon>Brassicales</taxon>
        <taxon>Brassicaceae</taxon>
        <taxon>Brassiceae</taxon>
        <taxon>Brassica</taxon>
    </lineage>
</organism>
<dbReference type="EMBL" id="QGKV02000759">
    <property type="protein sequence ID" value="KAF3568023.1"/>
    <property type="molecule type" value="Genomic_DNA"/>
</dbReference>
<name>A0ABQ7D979_BRACR</name>
<comment type="caution">
    <text evidence="1">The sequence shown here is derived from an EMBL/GenBank/DDBJ whole genome shotgun (WGS) entry which is preliminary data.</text>
</comment>
<evidence type="ECO:0000313" key="1">
    <source>
        <dbReference type="EMBL" id="KAF3568023.1"/>
    </source>
</evidence>
<reference evidence="1 2" key="1">
    <citation type="journal article" date="2020" name="BMC Genomics">
        <title>Intraspecific diversification of the crop wild relative Brassica cretica Lam. using demographic model selection.</title>
        <authorList>
            <person name="Kioukis A."/>
            <person name="Michalopoulou V.A."/>
            <person name="Briers L."/>
            <person name="Pirintsos S."/>
            <person name="Studholme D.J."/>
            <person name="Pavlidis P."/>
            <person name="Sarris P.F."/>
        </authorList>
    </citation>
    <scope>NUCLEOTIDE SEQUENCE [LARGE SCALE GENOMIC DNA]</scope>
    <source>
        <strain evidence="2">cv. PFS-1207/04</strain>
    </source>
</reference>
<protein>
    <submittedName>
        <fullName evidence="1">Uncharacterized protein</fullName>
    </submittedName>
</protein>
<keyword evidence="2" id="KW-1185">Reference proteome</keyword>